<accession>A0A0D8YBH8</accession>
<evidence type="ECO:0000313" key="7">
    <source>
        <dbReference type="Proteomes" id="UP000053766"/>
    </source>
</evidence>
<dbReference type="InterPro" id="IPR001932">
    <property type="entry name" value="PPM-type_phosphatase-like_dom"/>
</dbReference>
<proteinExistence type="predicted"/>
<organism evidence="6 7">
    <name type="scientific">Dictyocaulus viviparus</name>
    <name type="common">Bovine lungworm</name>
    <dbReference type="NCBI Taxonomy" id="29172"/>
    <lineage>
        <taxon>Eukaryota</taxon>
        <taxon>Metazoa</taxon>
        <taxon>Ecdysozoa</taxon>
        <taxon>Nematoda</taxon>
        <taxon>Chromadorea</taxon>
        <taxon>Rhabditida</taxon>
        <taxon>Rhabditina</taxon>
        <taxon>Rhabditomorpha</taxon>
        <taxon>Strongyloidea</taxon>
        <taxon>Metastrongylidae</taxon>
        <taxon>Dictyocaulus</taxon>
    </lineage>
</organism>
<keyword evidence="3" id="KW-0904">Protein phosphatase</keyword>
<dbReference type="SUPFAM" id="SSF81606">
    <property type="entry name" value="PP2C-like"/>
    <property type="match status" value="1"/>
</dbReference>
<dbReference type="STRING" id="29172.A0A0D8YBH8"/>
<evidence type="ECO:0000259" key="5">
    <source>
        <dbReference type="Pfam" id="PF00481"/>
    </source>
</evidence>
<keyword evidence="1" id="KW-0479">Metal-binding</keyword>
<gene>
    <name evidence="6" type="ORF">DICVIV_01887</name>
</gene>
<evidence type="ECO:0000256" key="2">
    <source>
        <dbReference type="ARBA" id="ARBA00022801"/>
    </source>
</evidence>
<reference evidence="7" key="2">
    <citation type="journal article" date="2016" name="Sci. Rep.">
        <title>Dictyocaulus viviparus genome, variome and transcriptome elucidate lungworm biology and support future intervention.</title>
        <authorList>
            <person name="McNulty S.N."/>
            <person name="Strube C."/>
            <person name="Rosa B.A."/>
            <person name="Martin J.C."/>
            <person name="Tyagi R."/>
            <person name="Choi Y.J."/>
            <person name="Wang Q."/>
            <person name="Hallsworth Pepin K."/>
            <person name="Zhang X."/>
            <person name="Ozersky P."/>
            <person name="Wilson R.K."/>
            <person name="Sternberg P.W."/>
            <person name="Gasser R.B."/>
            <person name="Mitreva M."/>
        </authorList>
    </citation>
    <scope>NUCLEOTIDE SEQUENCE [LARGE SCALE GENOMIC DNA]</scope>
    <source>
        <strain evidence="7">HannoverDv2000</strain>
    </source>
</reference>
<dbReference type="OrthoDB" id="10264738at2759"/>
<evidence type="ECO:0000256" key="1">
    <source>
        <dbReference type="ARBA" id="ARBA00022723"/>
    </source>
</evidence>
<keyword evidence="2" id="KW-0378">Hydrolase</keyword>
<dbReference type="InterPro" id="IPR036457">
    <property type="entry name" value="PPM-type-like_dom_sf"/>
</dbReference>
<evidence type="ECO:0000256" key="3">
    <source>
        <dbReference type="ARBA" id="ARBA00022912"/>
    </source>
</evidence>
<evidence type="ECO:0000313" key="6">
    <source>
        <dbReference type="EMBL" id="KJH51906.1"/>
    </source>
</evidence>
<feature type="domain" description="PPM-type phosphatase" evidence="5">
    <location>
        <begin position="92"/>
        <end position="169"/>
    </location>
</feature>
<dbReference type="GO" id="GO:0004721">
    <property type="term" value="F:phosphoprotein phosphatase activity"/>
    <property type="evidence" value="ECO:0007669"/>
    <property type="project" value="UniProtKB-KW"/>
</dbReference>
<reference evidence="6 7" key="1">
    <citation type="submission" date="2013-11" db="EMBL/GenBank/DDBJ databases">
        <title>Draft genome of the bovine lungworm Dictyocaulus viviparus.</title>
        <authorList>
            <person name="Mitreva M."/>
        </authorList>
    </citation>
    <scope>NUCLEOTIDE SEQUENCE [LARGE SCALE GENOMIC DNA]</scope>
    <source>
        <strain evidence="6 7">HannoverDv2000</strain>
    </source>
</reference>
<dbReference type="AlphaFoldDB" id="A0A0D8YBH8"/>
<evidence type="ECO:0000256" key="4">
    <source>
        <dbReference type="SAM" id="MobiDB-lite"/>
    </source>
</evidence>
<dbReference type="GO" id="GO:0046872">
    <property type="term" value="F:metal ion binding"/>
    <property type="evidence" value="ECO:0007669"/>
    <property type="project" value="UniProtKB-KW"/>
</dbReference>
<dbReference type="EMBL" id="KN716174">
    <property type="protein sequence ID" value="KJH51906.1"/>
    <property type="molecule type" value="Genomic_DNA"/>
</dbReference>
<sequence length="185" mass="20653">MSAVQSKRKSVVLSLYSEADEKPPAKKFSGGLYDSGDEEGSTHSAEKAVDASSFRCSENNIINEAVLNVSYDGKEKGESDLEPLQLLSVLGCRRGEREDMQDAHLLLEHFECGLAFVKRCALYAIFDGHAGSRAARYCEKHIPTVLSRKLSSYNDVKLLEKHLKRIFTETFKTIDEGFLAEARKM</sequence>
<protein>
    <recommendedName>
        <fullName evidence="5">PPM-type phosphatase domain-containing protein</fullName>
    </recommendedName>
</protein>
<dbReference type="PROSITE" id="PS01032">
    <property type="entry name" value="PPM_1"/>
    <property type="match status" value="1"/>
</dbReference>
<keyword evidence="7" id="KW-1185">Reference proteome</keyword>
<dbReference type="Gene3D" id="3.60.40.10">
    <property type="entry name" value="PPM-type phosphatase domain"/>
    <property type="match status" value="1"/>
</dbReference>
<dbReference type="Pfam" id="PF00481">
    <property type="entry name" value="PP2C"/>
    <property type="match status" value="1"/>
</dbReference>
<feature type="region of interest" description="Disordered" evidence="4">
    <location>
        <begin position="22"/>
        <end position="46"/>
    </location>
</feature>
<dbReference type="Proteomes" id="UP000053766">
    <property type="component" value="Unassembled WGS sequence"/>
</dbReference>
<name>A0A0D8YBH8_DICVI</name>
<dbReference type="InterPro" id="IPR000222">
    <property type="entry name" value="PP2C_BS"/>
</dbReference>